<protein>
    <submittedName>
        <fullName evidence="1">Uncharacterized protein</fullName>
    </submittedName>
</protein>
<dbReference type="AlphaFoldDB" id="A0A2J6Q816"/>
<accession>A0A2J6Q816</accession>
<evidence type="ECO:0000313" key="1">
    <source>
        <dbReference type="EMBL" id="PMD22426.1"/>
    </source>
</evidence>
<dbReference type="Proteomes" id="UP000235672">
    <property type="component" value="Unassembled WGS sequence"/>
</dbReference>
<reference evidence="1 2" key="1">
    <citation type="submission" date="2016-05" db="EMBL/GenBank/DDBJ databases">
        <title>A degradative enzymes factory behind the ericoid mycorrhizal symbiosis.</title>
        <authorList>
            <consortium name="DOE Joint Genome Institute"/>
            <person name="Martino E."/>
            <person name="Morin E."/>
            <person name="Grelet G."/>
            <person name="Kuo A."/>
            <person name="Kohler A."/>
            <person name="Daghino S."/>
            <person name="Barry K."/>
            <person name="Choi C."/>
            <person name="Cichocki N."/>
            <person name="Clum A."/>
            <person name="Copeland A."/>
            <person name="Hainaut M."/>
            <person name="Haridas S."/>
            <person name="Labutti K."/>
            <person name="Lindquist E."/>
            <person name="Lipzen A."/>
            <person name="Khouja H.-R."/>
            <person name="Murat C."/>
            <person name="Ohm R."/>
            <person name="Olson A."/>
            <person name="Spatafora J."/>
            <person name="Veneault-Fourrey C."/>
            <person name="Henrissat B."/>
            <person name="Grigoriev I."/>
            <person name="Martin F."/>
            <person name="Perotto S."/>
        </authorList>
    </citation>
    <scope>NUCLEOTIDE SEQUENCE [LARGE SCALE GENOMIC DNA]</scope>
    <source>
        <strain evidence="1 2">UAMH 7357</strain>
    </source>
</reference>
<gene>
    <name evidence="1" type="ORF">NA56DRAFT_702210</name>
</gene>
<organism evidence="1 2">
    <name type="scientific">Hyaloscypha hepaticicola</name>
    <dbReference type="NCBI Taxonomy" id="2082293"/>
    <lineage>
        <taxon>Eukaryota</taxon>
        <taxon>Fungi</taxon>
        <taxon>Dikarya</taxon>
        <taxon>Ascomycota</taxon>
        <taxon>Pezizomycotina</taxon>
        <taxon>Leotiomycetes</taxon>
        <taxon>Helotiales</taxon>
        <taxon>Hyaloscyphaceae</taxon>
        <taxon>Hyaloscypha</taxon>
    </lineage>
</organism>
<proteinExistence type="predicted"/>
<name>A0A2J6Q816_9HELO</name>
<evidence type="ECO:0000313" key="2">
    <source>
        <dbReference type="Proteomes" id="UP000235672"/>
    </source>
</evidence>
<sequence>MSRIPDTSIRAGDELAVGKVVNQHNTFLLRQLFQNIEKVVFVPLIKGSANAHVGELEFVGPESGTWSTRVKKFTRAATCQLPREDLKFEFMQLGIVGGSKKLQWDPVRRDVYWRRMTEEEIRDKEAKLSMIEERRSFKLEAKTGKVAATELVGARKIS</sequence>
<dbReference type="EMBL" id="KZ613477">
    <property type="protein sequence ID" value="PMD22426.1"/>
    <property type="molecule type" value="Genomic_DNA"/>
</dbReference>
<keyword evidence="2" id="KW-1185">Reference proteome</keyword>